<evidence type="ECO:0000256" key="7">
    <source>
        <dbReference type="SAM" id="MobiDB-lite"/>
    </source>
</evidence>
<feature type="chain" id="PRO_5043652044" evidence="8">
    <location>
        <begin position="24"/>
        <end position="204"/>
    </location>
</feature>
<evidence type="ECO:0000313" key="9">
    <source>
        <dbReference type="EMBL" id="GFR71668.1"/>
    </source>
</evidence>
<protein>
    <submittedName>
        <fullName evidence="9">LDLR chaperone MESD</fullName>
    </submittedName>
</protein>
<dbReference type="AlphaFoldDB" id="A0AAV4FEF4"/>
<evidence type="ECO:0000256" key="1">
    <source>
        <dbReference type="ARBA" id="ARBA00004240"/>
    </source>
</evidence>
<dbReference type="GO" id="GO:0016055">
    <property type="term" value="P:Wnt signaling pathway"/>
    <property type="evidence" value="ECO:0007669"/>
    <property type="project" value="UniProtKB-KW"/>
</dbReference>
<dbReference type="Pfam" id="PF10185">
    <property type="entry name" value="Mesd"/>
    <property type="match status" value="1"/>
</dbReference>
<dbReference type="FunFam" id="3.30.70.260:FF:000031">
    <property type="entry name" value="LDLR chaperone MESD"/>
    <property type="match status" value="1"/>
</dbReference>
<dbReference type="PANTHER" id="PTHR17600:SF2">
    <property type="entry name" value="LRP CHAPERONE MESD"/>
    <property type="match status" value="1"/>
</dbReference>
<comment type="caution">
    <text evidence="9">The sequence shown here is derived from an EMBL/GenBank/DDBJ whole genome shotgun (WGS) entry which is preliminary data.</text>
</comment>
<evidence type="ECO:0000256" key="3">
    <source>
        <dbReference type="ARBA" id="ARBA00022687"/>
    </source>
</evidence>
<evidence type="ECO:0000256" key="8">
    <source>
        <dbReference type="SAM" id="SignalP"/>
    </source>
</evidence>
<dbReference type="Gene3D" id="3.30.70.260">
    <property type="match status" value="1"/>
</dbReference>
<dbReference type="Gene3D" id="6.10.250.640">
    <property type="match status" value="1"/>
</dbReference>
<evidence type="ECO:0000256" key="4">
    <source>
        <dbReference type="ARBA" id="ARBA00022729"/>
    </source>
</evidence>
<keyword evidence="10" id="KW-1185">Reference proteome</keyword>
<feature type="compositionally biased region" description="Acidic residues" evidence="7">
    <location>
        <begin position="59"/>
        <end position="73"/>
    </location>
</feature>
<accession>A0AAV4FEF4</accession>
<evidence type="ECO:0000256" key="5">
    <source>
        <dbReference type="ARBA" id="ARBA00022824"/>
    </source>
</evidence>
<dbReference type="GO" id="GO:0005783">
    <property type="term" value="C:endoplasmic reticulum"/>
    <property type="evidence" value="ECO:0007669"/>
    <property type="project" value="UniProtKB-SubCell"/>
</dbReference>
<dbReference type="PROSITE" id="PS51257">
    <property type="entry name" value="PROKAR_LIPOPROTEIN"/>
    <property type="match status" value="1"/>
</dbReference>
<evidence type="ECO:0000256" key="2">
    <source>
        <dbReference type="ARBA" id="ARBA00011068"/>
    </source>
</evidence>
<feature type="compositionally biased region" description="Basic and acidic residues" evidence="7">
    <location>
        <begin position="74"/>
        <end position="87"/>
    </location>
</feature>
<proteinExistence type="inferred from homology"/>
<dbReference type="EMBL" id="BMAT01004307">
    <property type="protein sequence ID" value="GFR71668.1"/>
    <property type="molecule type" value="Genomic_DNA"/>
</dbReference>
<feature type="signal peptide" evidence="8">
    <location>
        <begin position="1"/>
        <end position="23"/>
    </location>
</feature>
<sequence length="204" mass="23802">MKPQPRWYLFTFCALIFWTTLFSSCDCKGKEGNTKEAEKIKKKDIRDYSDADMERLFDQWEDSDEDELEEDELPEWKREPPKIDVSKLDPSNPAELLKATKKGRTLMMFATVSGNPTEEESEKISMLWQSQMFNAHIELQRYVVGPNRILFMMKDGAKAWEVKDFLVQQERCEEVTIENQNFPGAGAKGKEQNKKNSKKDKSEL</sequence>
<comment type="similarity">
    <text evidence="2">Belongs to the MESD family.</text>
</comment>
<organism evidence="9 10">
    <name type="scientific">Elysia marginata</name>
    <dbReference type="NCBI Taxonomy" id="1093978"/>
    <lineage>
        <taxon>Eukaryota</taxon>
        <taxon>Metazoa</taxon>
        <taxon>Spiralia</taxon>
        <taxon>Lophotrochozoa</taxon>
        <taxon>Mollusca</taxon>
        <taxon>Gastropoda</taxon>
        <taxon>Heterobranchia</taxon>
        <taxon>Euthyneura</taxon>
        <taxon>Panpulmonata</taxon>
        <taxon>Sacoglossa</taxon>
        <taxon>Placobranchoidea</taxon>
        <taxon>Plakobranchidae</taxon>
        <taxon>Elysia</taxon>
    </lineage>
</organism>
<gene>
    <name evidence="9" type="ORF">ElyMa_002099900</name>
</gene>
<feature type="region of interest" description="Disordered" evidence="7">
    <location>
        <begin position="58"/>
        <end position="90"/>
    </location>
</feature>
<keyword evidence="5" id="KW-0256">Endoplasmic reticulum</keyword>
<dbReference type="Proteomes" id="UP000762676">
    <property type="component" value="Unassembled WGS sequence"/>
</dbReference>
<name>A0AAV4FEF4_9GAST</name>
<dbReference type="PANTHER" id="PTHR17600">
    <property type="entry name" value="MESODERM DEVELOPMENT CANDIDATE 2"/>
    <property type="match status" value="1"/>
</dbReference>
<evidence type="ECO:0000256" key="6">
    <source>
        <dbReference type="ARBA" id="ARBA00023186"/>
    </source>
</evidence>
<evidence type="ECO:0000313" key="10">
    <source>
        <dbReference type="Proteomes" id="UP000762676"/>
    </source>
</evidence>
<keyword evidence="3" id="KW-0879">Wnt signaling pathway</keyword>
<comment type="subcellular location">
    <subcellularLocation>
        <location evidence="1">Endoplasmic reticulum</location>
    </subcellularLocation>
</comment>
<keyword evidence="4 8" id="KW-0732">Signal</keyword>
<dbReference type="GO" id="GO:0006457">
    <property type="term" value="P:protein folding"/>
    <property type="evidence" value="ECO:0007669"/>
    <property type="project" value="InterPro"/>
</dbReference>
<feature type="region of interest" description="Disordered" evidence="7">
    <location>
        <begin position="178"/>
        <end position="204"/>
    </location>
</feature>
<dbReference type="InterPro" id="IPR019330">
    <property type="entry name" value="MESD"/>
</dbReference>
<keyword evidence="6" id="KW-0143">Chaperone</keyword>
<reference evidence="9 10" key="1">
    <citation type="journal article" date="2021" name="Elife">
        <title>Chloroplast acquisition without the gene transfer in kleptoplastic sea slugs, Plakobranchus ocellatus.</title>
        <authorList>
            <person name="Maeda T."/>
            <person name="Takahashi S."/>
            <person name="Yoshida T."/>
            <person name="Shimamura S."/>
            <person name="Takaki Y."/>
            <person name="Nagai Y."/>
            <person name="Toyoda A."/>
            <person name="Suzuki Y."/>
            <person name="Arimoto A."/>
            <person name="Ishii H."/>
            <person name="Satoh N."/>
            <person name="Nishiyama T."/>
            <person name="Hasebe M."/>
            <person name="Maruyama T."/>
            <person name="Minagawa J."/>
            <person name="Obokata J."/>
            <person name="Shigenobu S."/>
        </authorList>
    </citation>
    <scope>NUCLEOTIDE SEQUENCE [LARGE SCALE GENOMIC DNA]</scope>
</reference>
<feature type="compositionally biased region" description="Basic and acidic residues" evidence="7">
    <location>
        <begin position="188"/>
        <end position="204"/>
    </location>
</feature>